<keyword evidence="2" id="KW-1185">Reference proteome</keyword>
<dbReference type="EMBL" id="JAPDGR010000571">
    <property type="protein sequence ID" value="KAJ2989074.1"/>
    <property type="molecule type" value="Genomic_DNA"/>
</dbReference>
<dbReference type="Proteomes" id="UP001143856">
    <property type="component" value="Unassembled WGS sequence"/>
</dbReference>
<accession>A0ACC1P9Z2</accession>
<gene>
    <name evidence="1" type="ORF">NUW58_g3650</name>
</gene>
<sequence>MRIPPTGPANPSFPHRMGMPNHLGAKLNPNSHEFRPNAFAPSFSPNGHPSGGSSPRSSINHANGPPTSTTAQVSVAITIAASKKGRKPSQKKCGILTYAKTIQPPETKNWAENGNLRPSYDTLPTWRLATDDEKSDSMMHLTYNEFFERQPFATQPTPNPPHILPQHMAHQHQLPLHMQHGAHNVGPRHSPHAPPVQMHGGQHNPVPHTPFNGADDHRMMHSNSNQSFSSPRMGNQVPMGYPATMHSTPQLPYGQHMVPSFLPAAPPMGNNFHRSLSNNTQFMPQQSGGMGAPMMMQPHFMAPAMGPPQMHMYAGGQPFIPPGATPQPMPAVANGYPSPGRPSAPMMVPGGSSQGQVMYAPSPSMQYQQPYMPQQGQMNNMRPSYNGGGPQQYGSSPQQMHQYAGPPHRNGNNNYSKNYQNHNQHHGPNTHAAPTGPQGRTSEGPDEAK</sequence>
<reference evidence="1" key="1">
    <citation type="submission" date="2022-10" db="EMBL/GenBank/DDBJ databases">
        <title>Genome Sequence of Xylaria curta.</title>
        <authorList>
            <person name="Buettner E."/>
        </authorList>
    </citation>
    <scope>NUCLEOTIDE SEQUENCE</scope>
    <source>
        <strain evidence="1">Babe10</strain>
    </source>
</reference>
<protein>
    <submittedName>
        <fullName evidence="1">Uncharacterized protein</fullName>
    </submittedName>
</protein>
<name>A0ACC1P9Z2_9PEZI</name>
<evidence type="ECO:0000313" key="1">
    <source>
        <dbReference type="EMBL" id="KAJ2989074.1"/>
    </source>
</evidence>
<organism evidence="1 2">
    <name type="scientific">Xylaria curta</name>
    <dbReference type="NCBI Taxonomy" id="42375"/>
    <lineage>
        <taxon>Eukaryota</taxon>
        <taxon>Fungi</taxon>
        <taxon>Dikarya</taxon>
        <taxon>Ascomycota</taxon>
        <taxon>Pezizomycotina</taxon>
        <taxon>Sordariomycetes</taxon>
        <taxon>Xylariomycetidae</taxon>
        <taxon>Xylariales</taxon>
        <taxon>Xylariaceae</taxon>
        <taxon>Xylaria</taxon>
    </lineage>
</organism>
<comment type="caution">
    <text evidence="1">The sequence shown here is derived from an EMBL/GenBank/DDBJ whole genome shotgun (WGS) entry which is preliminary data.</text>
</comment>
<evidence type="ECO:0000313" key="2">
    <source>
        <dbReference type="Proteomes" id="UP001143856"/>
    </source>
</evidence>
<proteinExistence type="predicted"/>